<reference evidence="2" key="2">
    <citation type="submission" date="2021-03" db="UniProtKB">
        <authorList>
            <consortium name="EnsemblPlants"/>
        </authorList>
    </citation>
    <scope>IDENTIFICATION</scope>
</reference>
<sequence length="72" mass="8111">MKKTKVFVELPESRSFLDTATMPMMLTAVGVALFMMVSKITATDMLDSGIASAYWPYPTFKLVKFFLKLHVS</sequence>
<feature type="transmembrane region" description="Helical" evidence="1">
    <location>
        <begin position="20"/>
        <end position="37"/>
    </location>
</feature>
<evidence type="ECO:0000313" key="2">
    <source>
        <dbReference type="EnsemblPlants" id="AUR62027077-RA:cds"/>
    </source>
</evidence>
<dbReference type="AlphaFoldDB" id="A0A803MC84"/>
<protein>
    <submittedName>
        <fullName evidence="2">Uncharacterized protein</fullName>
    </submittedName>
</protein>
<evidence type="ECO:0000313" key="3">
    <source>
        <dbReference type="Proteomes" id="UP000596660"/>
    </source>
</evidence>
<organism evidence="2 3">
    <name type="scientific">Chenopodium quinoa</name>
    <name type="common">Quinoa</name>
    <dbReference type="NCBI Taxonomy" id="63459"/>
    <lineage>
        <taxon>Eukaryota</taxon>
        <taxon>Viridiplantae</taxon>
        <taxon>Streptophyta</taxon>
        <taxon>Embryophyta</taxon>
        <taxon>Tracheophyta</taxon>
        <taxon>Spermatophyta</taxon>
        <taxon>Magnoliopsida</taxon>
        <taxon>eudicotyledons</taxon>
        <taxon>Gunneridae</taxon>
        <taxon>Pentapetalae</taxon>
        <taxon>Caryophyllales</taxon>
        <taxon>Chenopodiaceae</taxon>
        <taxon>Chenopodioideae</taxon>
        <taxon>Atripliceae</taxon>
        <taxon>Chenopodium</taxon>
    </lineage>
</organism>
<proteinExistence type="predicted"/>
<reference evidence="2" key="1">
    <citation type="journal article" date="2017" name="Nature">
        <title>The genome of Chenopodium quinoa.</title>
        <authorList>
            <person name="Jarvis D.E."/>
            <person name="Ho Y.S."/>
            <person name="Lightfoot D.J."/>
            <person name="Schmoeckel S.M."/>
            <person name="Li B."/>
            <person name="Borm T.J.A."/>
            <person name="Ohyanagi H."/>
            <person name="Mineta K."/>
            <person name="Michell C.T."/>
            <person name="Saber N."/>
            <person name="Kharbatia N.M."/>
            <person name="Rupper R.R."/>
            <person name="Sharp A.R."/>
            <person name="Dally N."/>
            <person name="Boughton B.A."/>
            <person name="Woo Y.H."/>
            <person name="Gao G."/>
            <person name="Schijlen E.G.W.M."/>
            <person name="Guo X."/>
            <person name="Momin A.A."/>
            <person name="Negrao S."/>
            <person name="Al-Babili S."/>
            <person name="Gehring C."/>
            <person name="Roessner U."/>
            <person name="Jung C."/>
            <person name="Murphy K."/>
            <person name="Arold S.T."/>
            <person name="Gojobori T."/>
            <person name="van der Linden C.G."/>
            <person name="van Loo E.N."/>
            <person name="Jellen E.N."/>
            <person name="Maughan P.J."/>
            <person name="Tester M."/>
        </authorList>
    </citation>
    <scope>NUCLEOTIDE SEQUENCE [LARGE SCALE GENOMIC DNA]</scope>
    <source>
        <strain evidence="2">cv. PI 614886</strain>
    </source>
</reference>
<keyword evidence="1" id="KW-1133">Transmembrane helix</keyword>
<keyword evidence="3" id="KW-1185">Reference proteome</keyword>
<name>A0A803MC84_CHEQI</name>
<evidence type="ECO:0000256" key="1">
    <source>
        <dbReference type="SAM" id="Phobius"/>
    </source>
</evidence>
<dbReference type="Gramene" id="AUR62027077-RA">
    <property type="protein sequence ID" value="AUR62027077-RA:cds"/>
    <property type="gene ID" value="AUR62027077"/>
</dbReference>
<dbReference type="Proteomes" id="UP000596660">
    <property type="component" value="Unplaced"/>
</dbReference>
<accession>A0A803MC84</accession>
<keyword evidence="1" id="KW-0812">Transmembrane</keyword>
<dbReference type="PANTHER" id="PTHR36008">
    <property type="entry name" value="OS09G0478400 PROTEIN"/>
    <property type="match status" value="1"/>
</dbReference>
<dbReference type="EnsemblPlants" id="AUR62027077-RA">
    <property type="protein sequence ID" value="AUR62027077-RA:cds"/>
    <property type="gene ID" value="AUR62027077"/>
</dbReference>
<dbReference type="PANTHER" id="PTHR36008:SF1">
    <property type="entry name" value="OS09G0478400 PROTEIN"/>
    <property type="match status" value="1"/>
</dbReference>
<keyword evidence="1" id="KW-0472">Membrane</keyword>